<dbReference type="Pfam" id="PF25600">
    <property type="entry name" value="TRIM_CC"/>
    <property type="match status" value="1"/>
</dbReference>
<evidence type="ECO:0000256" key="5">
    <source>
        <dbReference type="SAM" id="Coils"/>
    </source>
</evidence>
<dbReference type="Pfam" id="PF13445">
    <property type="entry name" value="zf-RING_UBOX"/>
    <property type="match status" value="1"/>
</dbReference>
<dbReference type="CDD" id="cd12893">
    <property type="entry name" value="SPRY_PRY_TRIM35"/>
    <property type="match status" value="1"/>
</dbReference>
<evidence type="ECO:0000259" key="8">
    <source>
        <dbReference type="PROSITE" id="PS50188"/>
    </source>
</evidence>
<feature type="domain" description="B30.2/SPRY" evidence="8">
    <location>
        <begin position="270"/>
        <end position="461"/>
    </location>
</feature>
<dbReference type="Ensembl" id="ENSXMAT00000037526.1">
    <property type="protein sequence ID" value="ENSXMAP00000031539.1"/>
    <property type="gene ID" value="ENSXMAG00000025821.1"/>
</dbReference>
<dbReference type="InterPro" id="IPR006574">
    <property type="entry name" value="PRY"/>
</dbReference>
<evidence type="ECO:0000256" key="4">
    <source>
        <dbReference type="PROSITE-ProRule" id="PRU00024"/>
    </source>
</evidence>
<reference evidence="10" key="2">
    <citation type="journal article" date="2013" name="Nat. Genet.">
        <title>The genome of the platyfish, Xiphophorus maculatus, provides insights into evolutionary adaptation and several complex traits.</title>
        <authorList>
            <person name="Schartl M."/>
            <person name="Walter R.B."/>
            <person name="Shen Y."/>
            <person name="Garcia T."/>
            <person name="Catchen J."/>
            <person name="Amores A."/>
            <person name="Braasch I."/>
            <person name="Chalopin D."/>
            <person name="Volff J.N."/>
            <person name="Lesch K.P."/>
            <person name="Bisazza A."/>
            <person name="Minx P."/>
            <person name="Hillier L."/>
            <person name="Wilson R.K."/>
            <person name="Fuerstenberg S."/>
            <person name="Boore J."/>
            <person name="Searle S."/>
            <person name="Postlethwait J.H."/>
            <person name="Warren W.C."/>
        </authorList>
    </citation>
    <scope>NUCLEOTIDE SEQUENCE [LARGE SCALE GENOMIC DNA]</scope>
    <source>
        <strain evidence="10">JP 163 A</strain>
    </source>
</reference>
<dbReference type="KEGG" id="xma:111609567"/>
<name>A0A3B5QJ28_XIPMA</name>
<dbReference type="GO" id="GO:0004842">
    <property type="term" value="F:ubiquitin-protein transferase activity"/>
    <property type="evidence" value="ECO:0007669"/>
    <property type="project" value="InterPro"/>
</dbReference>
<dbReference type="Gene3D" id="2.60.120.920">
    <property type="match status" value="1"/>
</dbReference>
<dbReference type="PROSITE" id="PS50188">
    <property type="entry name" value="B302_SPRY"/>
    <property type="match status" value="1"/>
</dbReference>
<proteinExistence type="predicted"/>
<dbReference type="InterPro" id="IPR013320">
    <property type="entry name" value="ConA-like_dom_sf"/>
</dbReference>
<dbReference type="SUPFAM" id="SSF49899">
    <property type="entry name" value="Concanavalin A-like lectins/glucanases"/>
    <property type="match status" value="1"/>
</dbReference>
<reference evidence="9" key="3">
    <citation type="submission" date="2025-08" db="UniProtKB">
        <authorList>
            <consortium name="Ensembl"/>
        </authorList>
    </citation>
    <scope>IDENTIFICATION</scope>
    <source>
        <strain evidence="9">JP 163 A</strain>
    </source>
</reference>
<dbReference type="InterPro" id="IPR013083">
    <property type="entry name" value="Znf_RING/FYVE/PHD"/>
</dbReference>
<dbReference type="RefSeq" id="XP_023194476.1">
    <property type="nucleotide sequence ID" value="XM_023338708.1"/>
</dbReference>
<keyword evidence="1" id="KW-0479">Metal-binding</keyword>
<keyword evidence="2 4" id="KW-0863">Zinc-finger</keyword>
<evidence type="ECO:0000256" key="1">
    <source>
        <dbReference type="ARBA" id="ARBA00022723"/>
    </source>
</evidence>
<keyword evidence="5" id="KW-0175">Coiled coil</keyword>
<reference evidence="10" key="1">
    <citation type="submission" date="2012-01" db="EMBL/GenBank/DDBJ databases">
        <authorList>
            <person name="Walter R."/>
            <person name="Schartl M."/>
            <person name="Warren W."/>
        </authorList>
    </citation>
    <scope>NUCLEOTIDE SEQUENCE [LARGE SCALE GENOMIC DNA]</scope>
    <source>
        <strain evidence="10">JP 163 A</strain>
    </source>
</reference>
<dbReference type="Gene3D" id="3.30.160.60">
    <property type="entry name" value="Classic Zinc Finger"/>
    <property type="match status" value="1"/>
</dbReference>
<evidence type="ECO:0000313" key="10">
    <source>
        <dbReference type="Proteomes" id="UP000002852"/>
    </source>
</evidence>
<evidence type="ECO:0000313" key="9">
    <source>
        <dbReference type="Ensembl" id="ENSXMAP00000031539.1"/>
    </source>
</evidence>
<dbReference type="InterPro" id="IPR001870">
    <property type="entry name" value="B30.2/SPRY"/>
</dbReference>
<dbReference type="PROSITE" id="PS00518">
    <property type="entry name" value="ZF_RING_1"/>
    <property type="match status" value="1"/>
</dbReference>
<dbReference type="InterPro" id="IPR017907">
    <property type="entry name" value="Znf_RING_CS"/>
</dbReference>
<keyword evidence="10" id="KW-1185">Reference proteome</keyword>
<dbReference type="Pfam" id="PF00622">
    <property type="entry name" value="SPRY"/>
    <property type="match status" value="1"/>
</dbReference>
<dbReference type="InterPro" id="IPR003879">
    <property type="entry name" value="Butyrophylin_SPRY"/>
</dbReference>
<protein>
    <submittedName>
        <fullName evidence="9">Nuclear factor 7, ovary-like</fullName>
    </submittedName>
</protein>
<evidence type="ECO:0000256" key="3">
    <source>
        <dbReference type="ARBA" id="ARBA00022833"/>
    </source>
</evidence>
<dbReference type="GeneTree" id="ENSGT00970000193381"/>
<dbReference type="SMART" id="SM00336">
    <property type="entry name" value="BBOX"/>
    <property type="match status" value="1"/>
</dbReference>
<dbReference type="PRINTS" id="PR01407">
    <property type="entry name" value="BUTYPHLNCDUF"/>
</dbReference>
<dbReference type="PROSITE" id="PS50089">
    <property type="entry name" value="ZF_RING_2"/>
    <property type="match status" value="1"/>
</dbReference>
<feature type="domain" description="B box-type" evidence="7">
    <location>
        <begin position="80"/>
        <end position="121"/>
    </location>
</feature>
<dbReference type="GO" id="GO:0008270">
    <property type="term" value="F:zinc ion binding"/>
    <property type="evidence" value="ECO:0007669"/>
    <property type="project" value="UniProtKB-KW"/>
</dbReference>
<dbReference type="InterPro" id="IPR058030">
    <property type="entry name" value="TRIM8/14/16/25/29/45/65_CC"/>
</dbReference>
<dbReference type="PANTHER" id="PTHR24103">
    <property type="entry name" value="E3 UBIQUITIN-PROTEIN LIGASE TRIM"/>
    <property type="match status" value="1"/>
</dbReference>
<dbReference type="GO" id="GO:0016567">
    <property type="term" value="P:protein ubiquitination"/>
    <property type="evidence" value="ECO:0007669"/>
    <property type="project" value="InterPro"/>
</dbReference>
<dbReference type="SMART" id="SM00184">
    <property type="entry name" value="RING"/>
    <property type="match status" value="1"/>
</dbReference>
<evidence type="ECO:0000259" key="6">
    <source>
        <dbReference type="PROSITE" id="PS50089"/>
    </source>
</evidence>
<evidence type="ECO:0000256" key="2">
    <source>
        <dbReference type="ARBA" id="ARBA00022771"/>
    </source>
</evidence>
<dbReference type="SUPFAM" id="SSF57850">
    <property type="entry name" value="RING/U-box"/>
    <property type="match status" value="1"/>
</dbReference>
<sequence length="461" mass="52942">MASRSDDDLCCPVCLEIFKDPVLLSCSHSFCKECLQKYWREKPGRECPVCKRRSSRELPPFNLALKNLCESFLQQREQRASEDLCSLHSEKLKLFCLDHQQPVCLVCSHSDLHKNHKFKPIDEAAQQHKKKLQETLEPLKKKLELRKKVQEEFDQTAEHLKVQARHTERQIMEQFKQLHQFLAEEEEARLAALREEEEQKRGMMKEKMEALSREIAALSDTVRATEEELRAEDVSFLHNYKAAVERVQRCPLLEDPQLPSGALIDQAKHLGNLAFNIWSNMENMVTYTPLVLDPNTAGSGLHLSEDLTSFRIGEEQQLPDNPERFDLLYSVLSSDGFNSGNHSWDVDVGGSEAWSLGVLEESVQRKGDIKSGLLVIGFSSGKYSARSLPAPSTRLSVQKKLQRIRVNLDWDRGKLSFSDLDTNTHIHTFTHTFTHKMFPYFATKKTLKIVPMKISVIKQQL</sequence>
<dbReference type="InterPro" id="IPR003613">
    <property type="entry name" value="Ubox_domain"/>
</dbReference>
<reference evidence="9" key="4">
    <citation type="submission" date="2025-09" db="UniProtKB">
        <authorList>
            <consortium name="Ensembl"/>
        </authorList>
    </citation>
    <scope>IDENTIFICATION</scope>
    <source>
        <strain evidence="9">JP 163 A</strain>
    </source>
</reference>
<organism evidence="9 10">
    <name type="scientific">Xiphophorus maculatus</name>
    <name type="common">Southern platyfish</name>
    <name type="synonym">Platypoecilus maculatus</name>
    <dbReference type="NCBI Taxonomy" id="8083"/>
    <lineage>
        <taxon>Eukaryota</taxon>
        <taxon>Metazoa</taxon>
        <taxon>Chordata</taxon>
        <taxon>Craniata</taxon>
        <taxon>Vertebrata</taxon>
        <taxon>Euteleostomi</taxon>
        <taxon>Actinopterygii</taxon>
        <taxon>Neopterygii</taxon>
        <taxon>Teleostei</taxon>
        <taxon>Neoteleostei</taxon>
        <taxon>Acanthomorphata</taxon>
        <taxon>Ovalentaria</taxon>
        <taxon>Atherinomorphae</taxon>
        <taxon>Cyprinodontiformes</taxon>
        <taxon>Poeciliidae</taxon>
        <taxon>Poeciliinae</taxon>
        <taxon>Xiphophorus</taxon>
    </lineage>
</organism>
<dbReference type="InterPro" id="IPR027370">
    <property type="entry name" value="Znf-RING_euk"/>
</dbReference>
<dbReference type="InterPro" id="IPR050143">
    <property type="entry name" value="TRIM/RBCC"/>
</dbReference>
<dbReference type="InParanoid" id="A0A3B5QJ28"/>
<dbReference type="OrthoDB" id="8432828at2759"/>
<dbReference type="Proteomes" id="UP000002852">
    <property type="component" value="Unassembled WGS sequence"/>
</dbReference>
<dbReference type="InterPro" id="IPR000315">
    <property type="entry name" value="Znf_B-box"/>
</dbReference>
<dbReference type="SMART" id="SM00504">
    <property type="entry name" value="Ubox"/>
    <property type="match status" value="1"/>
</dbReference>
<dbReference type="AlphaFoldDB" id="A0A3B5QJ28"/>
<accession>A0A3B5QJ28</accession>
<keyword evidence="3" id="KW-0862">Zinc</keyword>
<dbReference type="PROSITE" id="PS50119">
    <property type="entry name" value="ZF_BBOX"/>
    <property type="match status" value="1"/>
</dbReference>
<dbReference type="GeneID" id="111609567"/>
<dbReference type="Gene3D" id="3.30.40.10">
    <property type="entry name" value="Zinc/RING finger domain, C3HC4 (zinc finger)"/>
    <property type="match status" value="1"/>
</dbReference>
<feature type="coiled-coil region" evidence="5">
    <location>
        <begin position="176"/>
        <end position="228"/>
    </location>
</feature>
<dbReference type="OMA" id="WAGLWEM"/>
<evidence type="ECO:0000259" key="7">
    <source>
        <dbReference type="PROSITE" id="PS50119"/>
    </source>
</evidence>
<feature type="domain" description="RING-type" evidence="6">
    <location>
        <begin position="11"/>
        <end position="51"/>
    </location>
</feature>
<dbReference type="InterPro" id="IPR043136">
    <property type="entry name" value="B30.2/SPRY_sf"/>
</dbReference>
<dbReference type="Pfam" id="PF00643">
    <property type="entry name" value="zf-B_box"/>
    <property type="match status" value="1"/>
</dbReference>
<dbReference type="Pfam" id="PF13765">
    <property type="entry name" value="PRY"/>
    <property type="match status" value="1"/>
</dbReference>
<dbReference type="SMART" id="SM00589">
    <property type="entry name" value="PRY"/>
    <property type="match status" value="1"/>
</dbReference>
<dbReference type="InterPro" id="IPR001841">
    <property type="entry name" value="Znf_RING"/>
</dbReference>
<dbReference type="InterPro" id="IPR003877">
    <property type="entry name" value="SPRY_dom"/>
</dbReference>
<dbReference type="SUPFAM" id="SSF57845">
    <property type="entry name" value="B-box zinc-binding domain"/>
    <property type="match status" value="1"/>
</dbReference>